<reference evidence="1 2" key="1">
    <citation type="submission" date="2018-06" db="EMBL/GenBank/DDBJ databases">
        <title>Complete genome of Desulfovibrio indonesiensis P37SLT.</title>
        <authorList>
            <person name="Crispim J.S."/>
            <person name="Vidigal P.M.P."/>
            <person name="Silva L.C.F."/>
            <person name="Laguardia C.N."/>
            <person name="Araujo L.C."/>
            <person name="Dias R.S."/>
            <person name="Sousa M.P."/>
            <person name="Paula S.O."/>
            <person name="Silva C."/>
        </authorList>
    </citation>
    <scope>NUCLEOTIDE SEQUENCE [LARGE SCALE GENOMIC DNA]</scope>
    <source>
        <strain evidence="1 2">P37SLT</strain>
    </source>
</reference>
<dbReference type="Gene3D" id="3.40.630.30">
    <property type="match status" value="1"/>
</dbReference>
<evidence type="ECO:0000313" key="1">
    <source>
        <dbReference type="EMBL" id="TVM17414.1"/>
    </source>
</evidence>
<proteinExistence type="predicted"/>
<protein>
    <submittedName>
        <fullName evidence="1">N-acetyltransferase</fullName>
    </submittedName>
</protein>
<dbReference type="SUPFAM" id="SSF55729">
    <property type="entry name" value="Acyl-CoA N-acyltransferases (Nat)"/>
    <property type="match status" value="1"/>
</dbReference>
<dbReference type="AlphaFoldDB" id="A0A7M3MEV7"/>
<name>A0A7M3MEV7_9BACT</name>
<dbReference type="InterPro" id="IPR016181">
    <property type="entry name" value="Acyl_CoA_acyltransferase"/>
</dbReference>
<organism evidence="1 2">
    <name type="scientific">Oceanidesulfovibrio indonesiensis</name>
    <dbReference type="NCBI Taxonomy" id="54767"/>
    <lineage>
        <taxon>Bacteria</taxon>
        <taxon>Pseudomonadati</taxon>
        <taxon>Thermodesulfobacteriota</taxon>
        <taxon>Desulfovibrionia</taxon>
        <taxon>Desulfovibrionales</taxon>
        <taxon>Desulfovibrionaceae</taxon>
        <taxon>Oceanidesulfovibrio</taxon>
    </lineage>
</organism>
<keyword evidence="1" id="KW-0808">Transferase</keyword>
<gene>
    <name evidence="1" type="ORF">DPQ33_09595</name>
</gene>
<dbReference type="RefSeq" id="WP_144302997.1">
    <property type="nucleotide sequence ID" value="NZ_QMIE01000007.1"/>
</dbReference>
<keyword evidence="2" id="KW-1185">Reference proteome</keyword>
<evidence type="ECO:0000313" key="2">
    <source>
        <dbReference type="Proteomes" id="UP000448292"/>
    </source>
</evidence>
<dbReference type="OrthoDB" id="9773249at2"/>
<accession>A0A7M3MEV7</accession>
<dbReference type="EMBL" id="QMIE01000007">
    <property type="protein sequence ID" value="TVM17414.1"/>
    <property type="molecule type" value="Genomic_DNA"/>
</dbReference>
<dbReference type="Proteomes" id="UP000448292">
    <property type="component" value="Unassembled WGS sequence"/>
</dbReference>
<comment type="caution">
    <text evidence="1">The sequence shown here is derived from an EMBL/GenBank/DDBJ whole genome shotgun (WGS) entry which is preliminary data.</text>
</comment>
<sequence length="357" mass="41906">MPDDFIRKTQFRDIDLDDPFFDSLKEAYAAEFASWFAKKATQGEEAYVGYSEDNRVHAFLYVKEEQGTVNDITPHLNTTRCLKIGTFKIDAHGTKLGERFIKKIFDETLERGLRHAYVTIFPKHEPLIKLLKRYGFDKYGIKETINGIEHVYLKDLSKIRNDLLLDYPVINAQNNKKWLLGIWPQFHTRLFPDSILKTENSNIIDDLSYTNSIHKVYIAFMVGLDQINTRDCLVIYRTADQGMRPWFKSVATALCVVQETRSKNSFLTEKEFIEYSSRHSIFTRRELSELFHRKTKHPMYAIQMTYNIALPKRPNMKQLVEDVGLERNQYWGFSEIPHDNFTQLLQVSHVHEGTVLY</sequence>
<dbReference type="GO" id="GO:0016740">
    <property type="term" value="F:transferase activity"/>
    <property type="evidence" value="ECO:0007669"/>
    <property type="project" value="UniProtKB-KW"/>
</dbReference>